<keyword evidence="1" id="KW-0540">Nuclease</keyword>
<name>A2D951_TRIV3</name>
<dbReference type="OrthoDB" id="372487at2759"/>
<evidence type="ECO:0000259" key="6">
    <source>
        <dbReference type="Pfam" id="PF17846"/>
    </source>
</evidence>
<keyword evidence="2" id="KW-0378">Hydrolase</keyword>
<feature type="domain" description="Xrn1 N-terminal" evidence="5">
    <location>
        <begin position="100"/>
        <end position="196"/>
    </location>
</feature>
<gene>
    <name evidence="7" type="ORF">TVAG_183130</name>
</gene>
<reference evidence="7" key="1">
    <citation type="submission" date="2006-10" db="EMBL/GenBank/DDBJ databases">
        <authorList>
            <person name="Amadeo P."/>
            <person name="Zhao Q."/>
            <person name="Wortman J."/>
            <person name="Fraser-Liggett C."/>
            <person name="Carlton J."/>
        </authorList>
    </citation>
    <scope>NUCLEOTIDE SEQUENCE</scope>
    <source>
        <strain evidence="7">G3</strain>
    </source>
</reference>
<dbReference type="eggNOG" id="KOG2044">
    <property type="taxonomic scope" value="Eukaryota"/>
</dbReference>
<sequence>MGVKGLLYQIRKRYPLSCRTLSEIPYPAYNCLYIDASTLLVAAISIKSSKLNTLNEENITFAFHLFDSLVHLLQPTDLIYIALEGSQPISKTYATHNRFYQRNMIEQHDSIRNLFQPHLKSWIQEKIKNDDIWKRPKVIFAGSAVPGEAETKIFDYIRQEMNKPDWDLNKRHCIFTPDSDLILMTLRSHIQNFDLIYQNYRFNLVRGTRTPNFPITPSSLTVISINILREYLKLDFEIADEQIFDDFVTICDILGSDYCAPLEDVVNLDLESLIQSYKSEPHCNFITDCDNFNFDNLKIFLNKILKHIAERKSTTYTKYVEKQRKNYFETRKVTPEETEKISHCVLDSLLYIVKSYAIGIPSWSWVYQYHFAPPLCVVLDYIETFKSQLVQDEPTNLLQSLMVSLKGISSLSPPYFVQLRETDPYLKSLRRDISEIEYDETNERFKFEIPNLQKIKDILEPHLSQVPKEYDELIHPQFPLDMKTMTEIPLTCKKPFRSDLLISDQSKINPSFYPFDVSLQKKSEKRDWTFDIKINSELRKDDPESFIGKRVLSQWPNKTVCRVLKVVEKPTDFDFHILLNPEEKFVLLAPIDPNTNNQVRKEFVYPWSLTQEYSQQEHLAKKFFSTKVFLKIPQNKNWKTLNSILKILEGVPKDDRFKTMMKILGKLYIKKDNYALQFHYDDFAVPFFLKIDGTKFFVDKEIEKYIKLYISKVPESVYMINERATDEDLIQCANELYEIMNLMDDEVPKLHTKFIDSYSKTDIVFFEKNKEKGEFRSSNKTYSGYNSSREPKLGDTVVITDNRTVLNEGSAGIVFAYDKLNEEAWIYVPGRKDLTSLCHALKTFSGVVVSKSSLIVMND</sequence>
<protein>
    <recommendedName>
        <fullName evidence="9">XRN 5'-3' exonuclease N-terminus family protein</fullName>
    </recommendedName>
</protein>
<dbReference type="Pfam" id="PF17846">
    <property type="entry name" value="XRN_M"/>
    <property type="match status" value="1"/>
</dbReference>
<dbReference type="Pfam" id="PF03159">
    <property type="entry name" value="XRN_N"/>
    <property type="match status" value="1"/>
</dbReference>
<dbReference type="Gene3D" id="3.40.50.12390">
    <property type="match status" value="1"/>
</dbReference>
<evidence type="ECO:0000313" key="7">
    <source>
        <dbReference type="EMBL" id="EAY23077.1"/>
    </source>
</evidence>
<evidence type="ECO:0000256" key="3">
    <source>
        <dbReference type="ARBA" id="ARBA00022839"/>
    </source>
</evidence>
<reference evidence="7" key="2">
    <citation type="journal article" date="2007" name="Science">
        <title>Draft genome sequence of the sexually transmitted pathogen Trichomonas vaginalis.</title>
        <authorList>
            <person name="Carlton J.M."/>
            <person name="Hirt R.P."/>
            <person name="Silva J.C."/>
            <person name="Delcher A.L."/>
            <person name="Schatz M."/>
            <person name="Zhao Q."/>
            <person name="Wortman J.R."/>
            <person name="Bidwell S.L."/>
            <person name="Alsmark U.C.M."/>
            <person name="Besteiro S."/>
            <person name="Sicheritz-Ponten T."/>
            <person name="Noel C.J."/>
            <person name="Dacks J.B."/>
            <person name="Foster P.G."/>
            <person name="Simillion C."/>
            <person name="Van de Peer Y."/>
            <person name="Miranda-Saavedra D."/>
            <person name="Barton G.J."/>
            <person name="Westrop G.D."/>
            <person name="Mueller S."/>
            <person name="Dessi D."/>
            <person name="Fiori P.L."/>
            <person name="Ren Q."/>
            <person name="Paulsen I."/>
            <person name="Zhang H."/>
            <person name="Bastida-Corcuera F.D."/>
            <person name="Simoes-Barbosa A."/>
            <person name="Brown M.T."/>
            <person name="Hayes R.D."/>
            <person name="Mukherjee M."/>
            <person name="Okumura C.Y."/>
            <person name="Schneider R."/>
            <person name="Smith A.J."/>
            <person name="Vanacova S."/>
            <person name="Villalvazo M."/>
            <person name="Haas B.J."/>
            <person name="Pertea M."/>
            <person name="Feldblyum T.V."/>
            <person name="Utterback T.R."/>
            <person name="Shu C.L."/>
            <person name="Osoegawa K."/>
            <person name="de Jong P.J."/>
            <person name="Hrdy I."/>
            <person name="Horvathova L."/>
            <person name="Zubacova Z."/>
            <person name="Dolezal P."/>
            <person name="Malik S.B."/>
            <person name="Logsdon J.M. Jr."/>
            <person name="Henze K."/>
            <person name="Gupta A."/>
            <person name="Wang C.C."/>
            <person name="Dunne R.L."/>
            <person name="Upcroft J.A."/>
            <person name="Upcroft P."/>
            <person name="White O."/>
            <person name="Salzberg S.L."/>
            <person name="Tang P."/>
            <person name="Chiu C.-H."/>
            <person name="Lee Y.-S."/>
            <person name="Embley T.M."/>
            <person name="Coombs G.H."/>
            <person name="Mottram J.C."/>
            <person name="Tachezy J."/>
            <person name="Fraser-Liggett C.M."/>
            <person name="Johnson P.J."/>
        </authorList>
    </citation>
    <scope>NUCLEOTIDE SEQUENCE [LARGE SCALE GENOMIC DNA]</scope>
    <source>
        <strain evidence="7">G3</strain>
    </source>
</reference>
<organism evidence="7 8">
    <name type="scientific">Trichomonas vaginalis (strain ATCC PRA-98 / G3)</name>
    <dbReference type="NCBI Taxonomy" id="412133"/>
    <lineage>
        <taxon>Eukaryota</taxon>
        <taxon>Metamonada</taxon>
        <taxon>Parabasalia</taxon>
        <taxon>Trichomonadida</taxon>
        <taxon>Trichomonadidae</taxon>
        <taxon>Trichomonas</taxon>
    </lineage>
</organism>
<evidence type="ECO:0000313" key="8">
    <source>
        <dbReference type="Proteomes" id="UP000001542"/>
    </source>
</evidence>
<dbReference type="VEuPathDB" id="TrichDB:TVAG_183130"/>
<dbReference type="InterPro" id="IPR004859">
    <property type="entry name" value="Xrn1_N"/>
</dbReference>
<dbReference type="PANTHER" id="PTHR12341:SF7">
    <property type="entry name" value="5'-3' EXORIBONUCLEASE 1"/>
    <property type="match status" value="1"/>
</dbReference>
<dbReference type="GO" id="GO:0003723">
    <property type="term" value="F:RNA binding"/>
    <property type="evidence" value="ECO:0000318"/>
    <property type="project" value="GO_Central"/>
</dbReference>
<dbReference type="RefSeq" id="XP_001584063.1">
    <property type="nucleotide sequence ID" value="XM_001584013.1"/>
</dbReference>
<comment type="similarity">
    <text evidence="4">Belongs to the 5'-3' exonuclease family.</text>
</comment>
<dbReference type="Proteomes" id="UP000001542">
    <property type="component" value="Unassembled WGS sequence"/>
</dbReference>
<evidence type="ECO:0000259" key="5">
    <source>
        <dbReference type="Pfam" id="PF03159"/>
    </source>
</evidence>
<dbReference type="AlphaFoldDB" id="A2D951"/>
<proteinExistence type="inferred from homology"/>
<dbReference type="GO" id="GO:0005634">
    <property type="term" value="C:nucleus"/>
    <property type="evidence" value="ECO:0000318"/>
    <property type="project" value="GO_Central"/>
</dbReference>
<evidence type="ECO:0008006" key="9">
    <source>
        <dbReference type="Google" id="ProtNLM"/>
    </source>
</evidence>
<keyword evidence="8" id="KW-1185">Reference proteome</keyword>
<dbReference type="InterPro" id="IPR027073">
    <property type="entry name" value="5_3_exoribonuclease"/>
</dbReference>
<accession>A2D951</accession>
<dbReference type="GO" id="GO:0004534">
    <property type="term" value="F:5'-3' RNA exonuclease activity"/>
    <property type="evidence" value="ECO:0000318"/>
    <property type="project" value="GO_Central"/>
</dbReference>
<dbReference type="PANTHER" id="PTHR12341">
    <property type="entry name" value="5'-&gt;3' EXORIBONUCLEASE"/>
    <property type="match status" value="1"/>
</dbReference>
<dbReference type="SMR" id="A2D951"/>
<feature type="domain" description="Xrn1 helical" evidence="6">
    <location>
        <begin position="327"/>
        <end position="419"/>
    </location>
</feature>
<keyword evidence="3" id="KW-0269">Exonuclease</keyword>
<dbReference type="EMBL" id="DS113180">
    <property type="protein sequence ID" value="EAY23077.1"/>
    <property type="molecule type" value="Genomic_DNA"/>
</dbReference>
<dbReference type="KEGG" id="tva:5468636"/>
<dbReference type="InterPro" id="IPR041412">
    <property type="entry name" value="Xrn1_helical"/>
</dbReference>
<dbReference type="GO" id="GO:0000956">
    <property type="term" value="P:nuclear-transcribed mRNA catabolic process"/>
    <property type="evidence" value="ECO:0000318"/>
    <property type="project" value="GO_Central"/>
</dbReference>
<dbReference type="STRING" id="5722.A2D951"/>
<dbReference type="SUPFAM" id="SSF88723">
    <property type="entry name" value="PIN domain-like"/>
    <property type="match status" value="1"/>
</dbReference>
<dbReference type="VEuPathDB" id="TrichDB:TVAGG3_0529740"/>
<dbReference type="InParanoid" id="A2D951"/>
<evidence type="ECO:0000256" key="4">
    <source>
        <dbReference type="ARBA" id="ARBA00038299"/>
    </source>
</evidence>
<dbReference type="InterPro" id="IPR029060">
    <property type="entry name" value="PIN-like_dom_sf"/>
</dbReference>
<evidence type="ECO:0000256" key="2">
    <source>
        <dbReference type="ARBA" id="ARBA00022801"/>
    </source>
</evidence>
<evidence type="ECO:0000256" key="1">
    <source>
        <dbReference type="ARBA" id="ARBA00022722"/>
    </source>
</evidence>